<dbReference type="Proteomes" id="UP000093309">
    <property type="component" value="Unassembled WGS sequence"/>
</dbReference>
<evidence type="ECO:0000313" key="1">
    <source>
        <dbReference type="EMBL" id="OCT15268.1"/>
    </source>
</evidence>
<reference evidence="2" key="1">
    <citation type="submission" date="2016-05" db="EMBL/GenBank/DDBJ databases">
        <title>Paenibacillus oryzae. sp. nov., isolated from the rice root.</title>
        <authorList>
            <person name="Zhang J."/>
            <person name="Zhang X."/>
        </authorList>
    </citation>
    <scope>NUCLEOTIDE SEQUENCE [LARGE SCALE GENOMIC DNA]</scope>
    <source>
        <strain evidence="2">KCTC13222</strain>
    </source>
</reference>
<evidence type="ECO:0000313" key="2">
    <source>
        <dbReference type="Proteomes" id="UP000093309"/>
    </source>
</evidence>
<protein>
    <recommendedName>
        <fullName evidence="3">ABC transporter substrate-binding protein</fullName>
    </recommendedName>
</protein>
<evidence type="ECO:0008006" key="3">
    <source>
        <dbReference type="Google" id="ProtNLM"/>
    </source>
</evidence>
<dbReference type="STRING" id="512399.A8709_14310"/>
<dbReference type="EMBL" id="LYPC01000014">
    <property type="protein sequence ID" value="OCT15268.1"/>
    <property type="molecule type" value="Genomic_DNA"/>
</dbReference>
<proteinExistence type="predicted"/>
<dbReference type="SUPFAM" id="SSF53850">
    <property type="entry name" value="Periplasmic binding protein-like II"/>
    <property type="match status" value="1"/>
</dbReference>
<keyword evidence="2" id="KW-1185">Reference proteome</keyword>
<sequence length="570" mass="64677">MVMFVVIVGCTKQEDEPSIGDHRAHQDDPQKAATVKIFGKPFAFNFESGIQNDDVAKEIRRQTGIAIDIESKPEDSKFEVMLASGDLPDIIVTERKYMDQLIQGNNVIALDELLGQHGQTLAKEMPERLAFSKRNLSRGSNKLYFIPGSAGKPAPDYKYDSPGWNIRWDYYRELGYPPYTQLLDLLPILKEMQDRHPTNERGQKVYALAPLFDFGLDPAIREFGSRFYGRSSTAGLIDVDNKTLEISSSILDNSNSFWVSMDFYFQANQLGLLDPDSFLMKFDNHRDKVKNNQVLFDQWSWAGVRDANKLFVDAGKPLQGWEPLPPVPGITPYVGEYGMNGNADLAWAITKSSKNPERAMDVLNYLLSYEGSRLMINGIQDRDWEVVDGKPRLKQETIKARKEDKNYSVRTGIGKYNNYQSYTNGAMDPLYQVPIDYSLSADAFKDNLTELDRAYSSKYGASYPGEVVDRLVSRGEIQLNYFDYDKFGALPTTPPDDIQRIQSQIDNYLQTIFPKLILAKNEVTFASLKAEVQGEVQHLGYNKVLAYYIDMYKKNKRAMEAGTSSGEDMQ</sequence>
<comment type="caution">
    <text evidence="1">The sequence shown here is derived from an EMBL/GenBank/DDBJ whole genome shotgun (WGS) entry which is preliminary data.</text>
</comment>
<accession>A0A1C1A3Z5</accession>
<organism evidence="1 2">
    <name type="scientific">Paenibacillus pectinilyticus</name>
    <dbReference type="NCBI Taxonomy" id="512399"/>
    <lineage>
        <taxon>Bacteria</taxon>
        <taxon>Bacillati</taxon>
        <taxon>Bacillota</taxon>
        <taxon>Bacilli</taxon>
        <taxon>Bacillales</taxon>
        <taxon>Paenibacillaceae</taxon>
        <taxon>Paenibacillus</taxon>
    </lineage>
</organism>
<gene>
    <name evidence="1" type="ORF">A8709_14310</name>
</gene>
<dbReference type="Gene3D" id="3.40.190.10">
    <property type="entry name" value="Periplasmic binding protein-like II"/>
    <property type="match status" value="2"/>
</dbReference>
<dbReference type="AlphaFoldDB" id="A0A1C1A3Z5"/>
<name>A0A1C1A3Z5_9BACL</name>